<evidence type="ECO:0008006" key="3">
    <source>
        <dbReference type="Google" id="ProtNLM"/>
    </source>
</evidence>
<dbReference type="InterPro" id="IPR058595">
    <property type="entry name" value="Avidin-like"/>
</dbReference>
<name>A0A4Q7NU00_9FLAO</name>
<dbReference type="RefSeq" id="WP_130287665.1">
    <property type="nucleotide sequence ID" value="NZ_SGXE01000006.1"/>
</dbReference>
<dbReference type="Proteomes" id="UP000292262">
    <property type="component" value="Unassembled WGS sequence"/>
</dbReference>
<keyword evidence="2" id="KW-1185">Reference proteome</keyword>
<evidence type="ECO:0000313" key="2">
    <source>
        <dbReference type="Proteomes" id="UP000292262"/>
    </source>
</evidence>
<protein>
    <recommendedName>
        <fullName evidence="3">N-acetylglutamate synthase</fullName>
    </recommendedName>
</protein>
<dbReference type="OrthoDB" id="5684515at2"/>
<accession>A0A4Q7NU00</accession>
<sequence>MNYNNRTFKPVANTENGETTADTVFYYKQEGEILTATYSGGNIKKGHLIGLVGDNGNIEMRYHQVNNKGQLMTGICFSKPEILPNGKIRLHEFWEWTSGDQSKGTSILEEF</sequence>
<comment type="caution">
    <text evidence="1">The sequence shown here is derived from an EMBL/GenBank/DDBJ whole genome shotgun (WGS) entry which is preliminary data.</text>
</comment>
<organism evidence="1 2">
    <name type="scientific">Aquimarina brevivitae</name>
    <dbReference type="NCBI Taxonomy" id="323412"/>
    <lineage>
        <taxon>Bacteria</taxon>
        <taxon>Pseudomonadati</taxon>
        <taxon>Bacteroidota</taxon>
        <taxon>Flavobacteriia</taxon>
        <taxon>Flavobacteriales</taxon>
        <taxon>Flavobacteriaceae</taxon>
        <taxon>Aquimarina</taxon>
    </lineage>
</organism>
<dbReference type="EMBL" id="SGXE01000006">
    <property type="protein sequence ID" value="RZS90617.1"/>
    <property type="molecule type" value="Genomic_DNA"/>
</dbReference>
<dbReference type="Pfam" id="PF26421">
    <property type="entry name" value="Avidin_like"/>
    <property type="match status" value="1"/>
</dbReference>
<dbReference type="AlphaFoldDB" id="A0A4Q7NU00"/>
<gene>
    <name evidence="1" type="ORF">EV197_3145</name>
</gene>
<reference evidence="1 2" key="1">
    <citation type="submission" date="2019-02" db="EMBL/GenBank/DDBJ databases">
        <title>Genomic Encyclopedia of Type Strains, Phase IV (KMG-IV): sequencing the most valuable type-strain genomes for metagenomic binning, comparative biology and taxonomic classification.</title>
        <authorList>
            <person name="Goeker M."/>
        </authorList>
    </citation>
    <scope>NUCLEOTIDE SEQUENCE [LARGE SCALE GENOMIC DNA]</scope>
    <source>
        <strain evidence="1 2">DSM 17196</strain>
    </source>
</reference>
<evidence type="ECO:0000313" key="1">
    <source>
        <dbReference type="EMBL" id="RZS90617.1"/>
    </source>
</evidence>
<proteinExistence type="predicted"/>